<dbReference type="KEGG" id="rbe:RBE_1415"/>
<protein>
    <recommendedName>
        <fullName evidence="4">Transposase</fullName>
    </recommendedName>
</protein>
<organism evidence="2 3">
    <name type="scientific">Rickettsia bellii (strain RML369-C)</name>
    <dbReference type="NCBI Taxonomy" id="336407"/>
    <lineage>
        <taxon>Bacteria</taxon>
        <taxon>Pseudomonadati</taxon>
        <taxon>Pseudomonadota</taxon>
        <taxon>Alphaproteobacteria</taxon>
        <taxon>Rickettsiales</taxon>
        <taxon>Rickettsiaceae</taxon>
        <taxon>Rickettsieae</taxon>
        <taxon>Rickettsia</taxon>
        <taxon>belli group</taxon>
    </lineage>
</organism>
<sequence>MLNKDRLPKELNNKELKKALNVLEVINLSDEEREEYENRLNWLRIEASAVKRAEERGKAEGKVEGKAELIQMMIKQGKTIEQIIEFTGLPKEEIEELKLE</sequence>
<evidence type="ECO:0000256" key="1">
    <source>
        <dbReference type="SAM" id="Coils"/>
    </source>
</evidence>
<name>Q1RGL8_RICBR</name>
<proteinExistence type="predicted"/>
<reference evidence="2 3" key="1">
    <citation type="journal article" date="2006" name="PLoS Genet.">
        <title>Genome sequence of Rickettsia bellii illuminates the role of amoebae in gene exchanges between intracellular pathogens.</title>
        <authorList>
            <person name="Ogata H."/>
            <person name="La Scola B."/>
            <person name="Audic S."/>
            <person name="Renesto P."/>
            <person name="Blanc G."/>
            <person name="Robert C."/>
            <person name="Fournier P.-E."/>
            <person name="Claverie J.-M."/>
            <person name="Raoult D."/>
        </authorList>
    </citation>
    <scope>NUCLEOTIDE SEQUENCE [LARGE SCALE GENOMIC DNA]</scope>
    <source>
        <strain evidence="2 3">RML369-C</strain>
    </source>
</reference>
<dbReference type="HOGENOM" id="CLU_057504_5_1_5"/>
<evidence type="ECO:0000313" key="3">
    <source>
        <dbReference type="Proteomes" id="UP000001951"/>
    </source>
</evidence>
<dbReference type="eggNOG" id="COG5464">
    <property type="taxonomic scope" value="Bacteria"/>
</dbReference>
<feature type="coiled-coil region" evidence="1">
    <location>
        <begin position="26"/>
        <end position="53"/>
    </location>
</feature>
<keyword evidence="1" id="KW-0175">Coiled coil</keyword>
<gene>
    <name evidence="2" type="ordered locus">RBE_1415</name>
</gene>
<dbReference type="EMBL" id="CP000087">
    <property type="protein sequence ID" value="ABE05496.1"/>
    <property type="molecule type" value="Genomic_DNA"/>
</dbReference>
<dbReference type="Proteomes" id="UP000001951">
    <property type="component" value="Chromosome"/>
</dbReference>
<dbReference type="AlphaFoldDB" id="Q1RGL8"/>
<accession>Q1RGL8</accession>
<evidence type="ECO:0000313" key="2">
    <source>
        <dbReference type="EMBL" id="ABE05496.1"/>
    </source>
</evidence>
<evidence type="ECO:0008006" key="4">
    <source>
        <dbReference type="Google" id="ProtNLM"/>
    </source>
</evidence>